<dbReference type="AlphaFoldDB" id="A0A9W8LXG5"/>
<dbReference type="Gene3D" id="3.40.1230.10">
    <property type="entry name" value="MTH938-like"/>
    <property type="match status" value="1"/>
</dbReference>
<dbReference type="Proteomes" id="UP001139887">
    <property type="component" value="Unassembled WGS sequence"/>
</dbReference>
<dbReference type="GO" id="GO:0032981">
    <property type="term" value="P:mitochondrial respiratory chain complex I assembly"/>
    <property type="evidence" value="ECO:0007669"/>
    <property type="project" value="TreeGrafter"/>
</dbReference>
<dbReference type="PANTHER" id="PTHR21192">
    <property type="entry name" value="NUCLEAR PROTEIN E3-3"/>
    <property type="match status" value="1"/>
</dbReference>
<feature type="non-terminal residue" evidence="1">
    <location>
        <position position="1"/>
    </location>
</feature>
<dbReference type="GO" id="GO:0005743">
    <property type="term" value="C:mitochondrial inner membrane"/>
    <property type="evidence" value="ECO:0007669"/>
    <property type="project" value="TreeGrafter"/>
</dbReference>
<proteinExistence type="predicted"/>
<evidence type="ECO:0000313" key="1">
    <source>
        <dbReference type="EMBL" id="KAJ2841838.1"/>
    </source>
</evidence>
<evidence type="ECO:0008006" key="3">
    <source>
        <dbReference type="Google" id="ProtNLM"/>
    </source>
</evidence>
<evidence type="ECO:0000313" key="2">
    <source>
        <dbReference type="Proteomes" id="UP001139887"/>
    </source>
</evidence>
<dbReference type="Pfam" id="PF04430">
    <property type="entry name" value="DUF498"/>
    <property type="match status" value="1"/>
</dbReference>
<protein>
    <recommendedName>
        <fullName evidence="3">NADH dehydrogenase [ubiquinone] 1 alpha subcomplex assembly factor 3</fullName>
    </recommendedName>
</protein>
<sequence length="183" mass="19547">PAIRPAPTATKSLYYSSALRFKSNSSKPPASEKHQYDMKAPELDAGFANVFQVDPNQINVTEILTTGFRLNNGQAIYGPLFIVNNTPFVLKIPPPMPSSNGIVHPLQKLDPQALLVLNVVKPKPELLVVGGGANISQLSGEAKKYLTSIGLQVELANTKNASSTFNTLAQEGRNVALLAIPSG</sequence>
<feature type="non-terminal residue" evidence="1">
    <location>
        <position position="183"/>
    </location>
</feature>
<organism evidence="1 2">
    <name type="scientific">Coemansia brasiliensis</name>
    <dbReference type="NCBI Taxonomy" id="2650707"/>
    <lineage>
        <taxon>Eukaryota</taxon>
        <taxon>Fungi</taxon>
        <taxon>Fungi incertae sedis</taxon>
        <taxon>Zoopagomycota</taxon>
        <taxon>Kickxellomycotina</taxon>
        <taxon>Kickxellomycetes</taxon>
        <taxon>Kickxellales</taxon>
        <taxon>Kickxellaceae</taxon>
        <taxon>Coemansia</taxon>
    </lineage>
</organism>
<keyword evidence="2" id="KW-1185">Reference proteome</keyword>
<dbReference type="OrthoDB" id="20681at2759"/>
<accession>A0A9W8LXG5</accession>
<dbReference type="PANTHER" id="PTHR21192:SF2">
    <property type="entry name" value="NADH DEHYDROGENASE [UBIQUINONE] 1 ALPHA SUBCOMPLEX ASSEMBLY FACTOR 3"/>
    <property type="match status" value="1"/>
</dbReference>
<gene>
    <name evidence="1" type="ORF">IWW36_006122</name>
</gene>
<name>A0A9W8LXG5_9FUNG</name>
<dbReference type="SUPFAM" id="SSF64076">
    <property type="entry name" value="MTH938-like"/>
    <property type="match status" value="1"/>
</dbReference>
<comment type="caution">
    <text evidence="1">The sequence shown here is derived from an EMBL/GenBank/DDBJ whole genome shotgun (WGS) entry which is preliminary data.</text>
</comment>
<dbReference type="InterPro" id="IPR036748">
    <property type="entry name" value="MTH938-like_sf"/>
</dbReference>
<reference evidence="1" key="1">
    <citation type="submission" date="2022-07" db="EMBL/GenBank/DDBJ databases">
        <title>Phylogenomic reconstructions and comparative analyses of Kickxellomycotina fungi.</title>
        <authorList>
            <person name="Reynolds N.K."/>
            <person name="Stajich J.E."/>
            <person name="Barry K."/>
            <person name="Grigoriev I.V."/>
            <person name="Crous P."/>
            <person name="Smith M.E."/>
        </authorList>
    </citation>
    <scope>NUCLEOTIDE SEQUENCE</scope>
    <source>
        <strain evidence="1">NRRL 1566</strain>
    </source>
</reference>
<dbReference type="EMBL" id="JANBUW010002021">
    <property type="protein sequence ID" value="KAJ2841838.1"/>
    <property type="molecule type" value="Genomic_DNA"/>
</dbReference>
<dbReference type="InterPro" id="IPR007523">
    <property type="entry name" value="NDUFAF3/AAMDC"/>
</dbReference>